<keyword evidence="2" id="KW-0547">Nucleotide-binding</keyword>
<dbReference type="EMBL" id="BPWL01000003">
    <property type="protein sequence ID" value="GJJ08780.1"/>
    <property type="molecule type" value="Genomic_DNA"/>
</dbReference>
<evidence type="ECO:0000256" key="3">
    <source>
        <dbReference type="ARBA" id="ARBA00023134"/>
    </source>
</evidence>
<dbReference type="Gene3D" id="3.40.50.300">
    <property type="entry name" value="P-loop containing nucleotide triphosphate hydrolases"/>
    <property type="match status" value="1"/>
</dbReference>
<sequence>MVVFQDTAGQERFSSLSSAFFRGADAVLMVYDVNKPQTLYNLRKWWHEFQERAPVPDEDAYGYCCVVVGNKVDLLDDLSDLPLSEDEVKAFLQSLIPSTSDSTASPAETIAPSTPFRVSEDHPTDPLSPDYNVSDDDSSIPLSDTPNNSVSHTPIDIRHSGRGHHSLSRATSRSRFGGTMTTTHTGLSVYYTPTASLFEEYISAPSSPTANSRINHSPGRLPSTQRRRTTATSTTSSSDTITPSIFARAPPPISTSPTPAPLEKGPKLFLASAKSGKHVPDIFQYISKRVVSRWEWEESVQTRVLDYSERSEIRTVNLQSGKGVSRIASCCGS</sequence>
<dbReference type="Pfam" id="PF00071">
    <property type="entry name" value="Ras"/>
    <property type="match status" value="1"/>
</dbReference>
<gene>
    <name evidence="6" type="ORF">Clacol_002999</name>
</gene>
<keyword evidence="7" id="KW-1185">Reference proteome</keyword>
<feature type="compositionally biased region" description="Polar residues" evidence="5">
    <location>
        <begin position="140"/>
        <end position="152"/>
    </location>
</feature>
<protein>
    <recommendedName>
        <fullName evidence="8">Ras-domain-containing protein</fullName>
    </recommendedName>
</protein>
<dbReference type="GO" id="GO:0003924">
    <property type="term" value="F:GTPase activity"/>
    <property type="evidence" value="ECO:0007669"/>
    <property type="project" value="InterPro"/>
</dbReference>
<accession>A0AAV5A735</accession>
<evidence type="ECO:0000256" key="1">
    <source>
        <dbReference type="ARBA" id="ARBA00006270"/>
    </source>
</evidence>
<feature type="compositionally biased region" description="Polar residues" evidence="5">
    <location>
        <begin position="168"/>
        <end position="179"/>
    </location>
</feature>
<evidence type="ECO:0008006" key="8">
    <source>
        <dbReference type="Google" id="ProtNLM"/>
    </source>
</evidence>
<name>A0AAV5A735_9AGAM</name>
<keyword evidence="4" id="KW-0449">Lipoprotein</keyword>
<evidence type="ECO:0000313" key="6">
    <source>
        <dbReference type="EMBL" id="GJJ08780.1"/>
    </source>
</evidence>
<keyword evidence="4" id="KW-0636">Prenylation</keyword>
<dbReference type="SUPFAM" id="SSF52540">
    <property type="entry name" value="P-loop containing nucleoside triphosphate hydrolases"/>
    <property type="match status" value="1"/>
</dbReference>
<dbReference type="SMART" id="SM00175">
    <property type="entry name" value="RAB"/>
    <property type="match status" value="1"/>
</dbReference>
<evidence type="ECO:0000256" key="5">
    <source>
        <dbReference type="SAM" id="MobiDB-lite"/>
    </source>
</evidence>
<dbReference type="GO" id="GO:0005525">
    <property type="term" value="F:GTP binding"/>
    <property type="evidence" value="ECO:0007669"/>
    <property type="project" value="UniProtKB-KW"/>
</dbReference>
<evidence type="ECO:0000313" key="7">
    <source>
        <dbReference type="Proteomes" id="UP001050691"/>
    </source>
</evidence>
<reference evidence="6" key="1">
    <citation type="submission" date="2021-10" db="EMBL/GenBank/DDBJ databases">
        <title>De novo Genome Assembly of Clathrus columnatus (Basidiomycota, Fungi) Using Illumina and Nanopore Sequence Data.</title>
        <authorList>
            <person name="Ogiso-Tanaka E."/>
            <person name="Itagaki H."/>
            <person name="Hosoya T."/>
            <person name="Hosaka K."/>
        </authorList>
    </citation>
    <scope>NUCLEOTIDE SEQUENCE</scope>
    <source>
        <strain evidence="6">MO-923</strain>
    </source>
</reference>
<dbReference type="PROSITE" id="PS51419">
    <property type="entry name" value="RAB"/>
    <property type="match status" value="1"/>
</dbReference>
<dbReference type="Proteomes" id="UP001050691">
    <property type="component" value="Unassembled WGS sequence"/>
</dbReference>
<dbReference type="InterPro" id="IPR001806">
    <property type="entry name" value="Small_GTPase"/>
</dbReference>
<feature type="compositionally biased region" description="Polar residues" evidence="5">
    <location>
        <begin position="205"/>
        <end position="215"/>
    </location>
</feature>
<evidence type="ECO:0000256" key="2">
    <source>
        <dbReference type="ARBA" id="ARBA00022741"/>
    </source>
</evidence>
<proteinExistence type="inferred from homology"/>
<organism evidence="6 7">
    <name type="scientific">Clathrus columnatus</name>
    <dbReference type="NCBI Taxonomy" id="1419009"/>
    <lineage>
        <taxon>Eukaryota</taxon>
        <taxon>Fungi</taxon>
        <taxon>Dikarya</taxon>
        <taxon>Basidiomycota</taxon>
        <taxon>Agaricomycotina</taxon>
        <taxon>Agaricomycetes</taxon>
        <taxon>Phallomycetidae</taxon>
        <taxon>Phallales</taxon>
        <taxon>Clathraceae</taxon>
        <taxon>Clathrus</taxon>
    </lineage>
</organism>
<dbReference type="PANTHER" id="PTHR47981">
    <property type="entry name" value="RAB FAMILY"/>
    <property type="match status" value="1"/>
</dbReference>
<dbReference type="AlphaFoldDB" id="A0AAV5A735"/>
<dbReference type="InterPro" id="IPR027417">
    <property type="entry name" value="P-loop_NTPase"/>
</dbReference>
<feature type="region of interest" description="Disordered" evidence="5">
    <location>
        <begin position="98"/>
        <end position="179"/>
    </location>
</feature>
<feature type="compositionally biased region" description="Low complexity" evidence="5">
    <location>
        <begin position="230"/>
        <end position="244"/>
    </location>
</feature>
<comment type="similarity">
    <text evidence="1">Belongs to the small GTPase superfamily. Rab family.</text>
</comment>
<comment type="caution">
    <text evidence="6">The sequence shown here is derived from an EMBL/GenBank/DDBJ whole genome shotgun (WGS) entry which is preliminary data.</text>
</comment>
<dbReference type="GO" id="GO:0005770">
    <property type="term" value="C:late endosome"/>
    <property type="evidence" value="ECO:0007669"/>
    <property type="project" value="TreeGrafter"/>
</dbReference>
<keyword evidence="3" id="KW-0342">GTP-binding</keyword>
<dbReference type="PANTHER" id="PTHR47981:SF20">
    <property type="entry name" value="RAS-RELATED PROTEIN RAB-7A"/>
    <property type="match status" value="1"/>
</dbReference>
<feature type="compositionally biased region" description="Pro residues" evidence="5">
    <location>
        <begin position="249"/>
        <end position="260"/>
    </location>
</feature>
<feature type="region of interest" description="Disordered" evidence="5">
    <location>
        <begin position="205"/>
        <end position="263"/>
    </location>
</feature>
<evidence type="ECO:0000256" key="4">
    <source>
        <dbReference type="ARBA" id="ARBA00023289"/>
    </source>
</evidence>